<dbReference type="InterPro" id="IPR001763">
    <property type="entry name" value="Rhodanese-like_dom"/>
</dbReference>
<feature type="domain" description="Rhodanese" evidence="1">
    <location>
        <begin position="89"/>
        <end position="115"/>
    </location>
</feature>
<dbReference type="PROSITE" id="PS50206">
    <property type="entry name" value="RHODANESE_3"/>
    <property type="match status" value="1"/>
</dbReference>
<organism evidence="2">
    <name type="scientific">viral metagenome</name>
    <dbReference type="NCBI Taxonomy" id="1070528"/>
    <lineage>
        <taxon>unclassified sequences</taxon>
        <taxon>metagenomes</taxon>
        <taxon>organismal metagenomes</taxon>
    </lineage>
</organism>
<evidence type="ECO:0000259" key="1">
    <source>
        <dbReference type="PROSITE" id="PS50206"/>
    </source>
</evidence>
<name>A0A6C0DMK7_9ZZZZ</name>
<reference evidence="2" key="1">
    <citation type="journal article" date="2020" name="Nature">
        <title>Giant virus diversity and host interactions through global metagenomics.</title>
        <authorList>
            <person name="Schulz F."/>
            <person name="Roux S."/>
            <person name="Paez-Espino D."/>
            <person name="Jungbluth S."/>
            <person name="Walsh D.A."/>
            <person name="Denef V.J."/>
            <person name="McMahon K.D."/>
            <person name="Konstantinidis K.T."/>
            <person name="Eloe-Fadrosh E.A."/>
            <person name="Kyrpides N.C."/>
            <person name="Woyke T."/>
        </authorList>
    </citation>
    <scope>NUCLEOTIDE SEQUENCE</scope>
    <source>
        <strain evidence="2">GVMAG-M-3300023174-3</strain>
    </source>
</reference>
<accession>A0A6C0DMK7</accession>
<dbReference type="InterPro" id="IPR036873">
    <property type="entry name" value="Rhodanese-like_dom_sf"/>
</dbReference>
<protein>
    <recommendedName>
        <fullName evidence="1">Rhodanese domain-containing protein</fullName>
    </recommendedName>
</protein>
<evidence type="ECO:0000313" key="2">
    <source>
        <dbReference type="EMBL" id="QHT18126.1"/>
    </source>
</evidence>
<dbReference type="SUPFAM" id="SSF52821">
    <property type="entry name" value="Rhodanese/Cell cycle control phosphatase"/>
    <property type="match status" value="1"/>
</dbReference>
<dbReference type="AlphaFoldDB" id="A0A6C0DMK7"/>
<sequence length="149" mass="17351">MLSSLANLFQTQPQKVSFEDMQYAISHTDSFFVINTLSVHEQDCLIKHTLDFHLEEQIINDLLKNYATKTHKIILYGKHCNDASVDKKYSQLLGLGFSDVYIYGGGLFEWLLLQDIYGDDEFPTTRKMLDILKYKPPRRFGIRQIGFYS</sequence>
<dbReference type="EMBL" id="MN739648">
    <property type="protein sequence ID" value="QHT18126.1"/>
    <property type="molecule type" value="Genomic_DNA"/>
</dbReference>
<proteinExistence type="predicted"/>